<dbReference type="PANTHER" id="PTHR13767:SF2">
    <property type="entry name" value="PSEUDOURIDYLATE SYNTHASE TRUB1"/>
    <property type="match status" value="1"/>
</dbReference>
<evidence type="ECO:0000313" key="9">
    <source>
        <dbReference type="Proteomes" id="UP001276659"/>
    </source>
</evidence>
<feature type="region of interest" description="Disordered" evidence="6">
    <location>
        <begin position="241"/>
        <end position="315"/>
    </location>
</feature>
<evidence type="ECO:0000256" key="4">
    <source>
        <dbReference type="ARBA" id="ARBA00022694"/>
    </source>
</evidence>
<feature type="domain" description="Pseudouridine synthase II N-terminal" evidence="7">
    <location>
        <begin position="69"/>
        <end position="196"/>
    </location>
</feature>
<comment type="similarity">
    <text evidence="2">Belongs to the pseudouridine synthase TruB family.</text>
</comment>
<dbReference type="InterPro" id="IPR002501">
    <property type="entry name" value="PsdUridine_synth_N"/>
</dbReference>
<gene>
    <name evidence="8" type="ORF">OEA41_010176</name>
</gene>
<dbReference type="GO" id="GO:0006400">
    <property type="term" value="P:tRNA modification"/>
    <property type="evidence" value="ECO:0007669"/>
    <property type="project" value="TreeGrafter"/>
</dbReference>
<evidence type="ECO:0000256" key="5">
    <source>
        <dbReference type="ARBA" id="ARBA00023235"/>
    </source>
</evidence>
<dbReference type="AlphaFoldDB" id="A0AAE0DEW1"/>
<organism evidence="8 9">
    <name type="scientific">Lepraria neglecta</name>
    <dbReference type="NCBI Taxonomy" id="209136"/>
    <lineage>
        <taxon>Eukaryota</taxon>
        <taxon>Fungi</taxon>
        <taxon>Dikarya</taxon>
        <taxon>Ascomycota</taxon>
        <taxon>Pezizomycotina</taxon>
        <taxon>Lecanoromycetes</taxon>
        <taxon>OSLEUM clade</taxon>
        <taxon>Lecanoromycetidae</taxon>
        <taxon>Lecanorales</taxon>
        <taxon>Lecanorineae</taxon>
        <taxon>Stereocaulaceae</taxon>
        <taxon>Lepraria</taxon>
    </lineage>
</organism>
<evidence type="ECO:0000256" key="2">
    <source>
        <dbReference type="ARBA" id="ARBA00008999"/>
    </source>
</evidence>
<dbReference type="InterPro" id="IPR014780">
    <property type="entry name" value="tRNA_psdUridine_synth_TruB"/>
</dbReference>
<accession>A0AAE0DEW1</accession>
<evidence type="ECO:0000256" key="1">
    <source>
        <dbReference type="ARBA" id="ARBA00001166"/>
    </source>
</evidence>
<dbReference type="GO" id="GO:0005634">
    <property type="term" value="C:nucleus"/>
    <property type="evidence" value="ECO:0007669"/>
    <property type="project" value="TreeGrafter"/>
</dbReference>
<dbReference type="InterPro" id="IPR020103">
    <property type="entry name" value="PsdUridine_synth_cat_dom_sf"/>
</dbReference>
<dbReference type="GO" id="GO:1990481">
    <property type="term" value="P:mRNA pseudouridine synthesis"/>
    <property type="evidence" value="ECO:0007669"/>
    <property type="project" value="TreeGrafter"/>
</dbReference>
<comment type="caution">
    <text evidence="8">The sequence shown here is derived from an EMBL/GenBank/DDBJ whole genome shotgun (WGS) entry which is preliminary data.</text>
</comment>
<reference evidence="8" key="1">
    <citation type="submission" date="2022-11" db="EMBL/GenBank/DDBJ databases">
        <title>Chromosomal genome sequence assembly and mating type (MAT) locus characterization of the leprose asexual lichenized fungus Lepraria neglecta (Nyl.) Erichsen.</title>
        <authorList>
            <person name="Allen J.L."/>
            <person name="Pfeffer B."/>
        </authorList>
    </citation>
    <scope>NUCLEOTIDE SEQUENCE</scope>
    <source>
        <strain evidence="8">Allen 5258</strain>
    </source>
</reference>
<dbReference type="HAMAP" id="MF_01080">
    <property type="entry name" value="TruB_bact"/>
    <property type="match status" value="1"/>
</dbReference>
<dbReference type="EC" id="5.4.99.25" evidence="3"/>
<keyword evidence="5" id="KW-0413">Isomerase</keyword>
<comment type="catalytic activity">
    <reaction evidence="1">
        <text>a uridine in mRNA = a pseudouridine in mRNA</text>
        <dbReference type="Rhea" id="RHEA:56644"/>
        <dbReference type="Rhea" id="RHEA-COMP:14658"/>
        <dbReference type="Rhea" id="RHEA-COMP:14659"/>
        <dbReference type="ChEBI" id="CHEBI:65314"/>
        <dbReference type="ChEBI" id="CHEBI:65315"/>
    </reaction>
</comment>
<dbReference type="Pfam" id="PF01509">
    <property type="entry name" value="TruB_N"/>
    <property type="match status" value="1"/>
</dbReference>
<dbReference type="GO" id="GO:0160148">
    <property type="term" value="F:tRNA pseudouridine(55) synthase activity"/>
    <property type="evidence" value="ECO:0007669"/>
    <property type="project" value="UniProtKB-EC"/>
</dbReference>
<dbReference type="FunFam" id="3.30.2350.10:FF:000014">
    <property type="entry name" value="PUS4p Pseudouridine synthase"/>
    <property type="match status" value="1"/>
</dbReference>
<dbReference type="SUPFAM" id="SSF55120">
    <property type="entry name" value="Pseudouridine synthase"/>
    <property type="match status" value="1"/>
</dbReference>
<dbReference type="PANTHER" id="PTHR13767">
    <property type="entry name" value="TRNA-PSEUDOURIDINE SYNTHASE"/>
    <property type="match status" value="1"/>
</dbReference>
<proteinExistence type="inferred from homology"/>
<name>A0AAE0DEW1_9LECA</name>
<sequence>MSKAQLKVIEGVFAINKPPDISSAQVIRNLQQYFNPSSLFAPWLAAERASRDAESRTQQRRRKDKRLQIKIGHGGTLDPMATGVLIMGVGKGTKELRGFLECTKSYEATVLFGGATDTYDTLGKVLRRAEYGHVTREKVENELEKFRGKIMQRPPIYSALRVQGKRLYEYAREGKEVPTEIKERPVEVKELQIVEWLDGGSHGYKLPEEEAEVEAKELAGKVLHLDKAVAGAREDVNGAKRKRELEDCEDGVVSNKRPALEQEEPDPRTLMSGGLQSPDQKPSEPPEPVSPKLAVGHFHTPPQTSSPPPDKGPPAVKLRMTVTSGFYVRSLSHDLGEAVGSLACMSELVRTRQGDFELGKNVLEYEVLDKGEDIWAPHVEELLKQWEQKAAEQDKGR</sequence>
<keyword evidence="9" id="KW-1185">Reference proteome</keyword>
<keyword evidence="4" id="KW-0819">tRNA processing</keyword>
<protein>
    <recommendedName>
        <fullName evidence="3">tRNA pseudouridine(55) synthase</fullName>
        <ecNumber evidence="3">5.4.99.25</ecNumber>
    </recommendedName>
</protein>
<evidence type="ECO:0000256" key="3">
    <source>
        <dbReference type="ARBA" id="ARBA00012787"/>
    </source>
</evidence>
<dbReference type="Proteomes" id="UP001276659">
    <property type="component" value="Unassembled WGS sequence"/>
</dbReference>
<evidence type="ECO:0000256" key="6">
    <source>
        <dbReference type="SAM" id="MobiDB-lite"/>
    </source>
</evidence>
<evidence type="ECO:0000313" key="8">
    <source>
        <dbReference type="EMBL" id="KAK3167051.1"/>
    </source>
</evidence>
<dbReference type="Gene3D" id="3.30.2350.10">
    <property type="entry name" value="Pseudouridine synthase"/>
    <property type="match status" value="1"/>
</dbReference>
<dbReference type="EMBL" id="JASNWA010000011">
    <property type="protein sequence ID" value="KAK3167051.1"/>
    <property type="molecule type" value="Genomic_DNA"/>
</dbReference>
<dbReference type="GO" id="GO:0003723">
    <property type="term" value="F:RNA binding"/>
    <property type="evidence" value="ECO:0007669"/>
    <property type="project" value="InterPro"/>
</dbReference>
<evidence type="ECO:0000259" key="7">
    <source>
        <dbReference type="Pfam" id="PF01509"/>
    </source>
</evidence>